<evidence type="ECO:0000256" key="1">
    <source>
        <dbReference type="ARBA" id="ARBA00004127"/>
    </source>
</evidence>
<evidence type="ECO:0000256" key="2">
    <source>
        <dbReference type="ARBA" id="ARBA00022692"/>
    </source>
</evidence>
<dbReference type="Proteomes" id="UP000019140">
    <property type="component" value="Unassembled WGS sequence"/>
</dbReference>
<comment type="subcellular location">
    <subcellularLocation>
        <location evidence="1">Endomembrane system</location>
        <topology evidence="1">Multi-pass membrane protein</topology>
    </subcellularLocation>
</comment>
<accession>W4M719</accession>
<dbReference type="EMBL" id="AZHX01000808">
    <property type="protein sequence ID" value="ETX06000.1"/>
    <property type="molecule type" value="Genomic_DNA"/>
</dbReference>
<feature type="transmembrane region" description="Helical" evidence="5">
    <location>
        <begin position="266"/>
        <end position="290"/>
    </location>
</feature>
<dbReference type="InterPro" id="IPR053934">
    <property type="entry name" value="HTTM_dom"/>
</dbReference>
<feature type="transmembrane region" description="Helical" evidence="5">
    <location>
        <begin position="82"/>
        <end position="99"/>
    </location>
</feature>
<dbReference type="PANTHER" id="PTHR39535">
    <property type="entry name" value="SPORULATION-DELAYING PROTEIN SDPB"/>
    <property type="match status" value="1"/>
</dbReference>
<dbReference type="Pfam" id="PF05090">
    <property type="entry name" value="HTTM"/>
    <property type="match status" value="1"/>
</dbReference>
<reference evidence="7 8" key="1">
    <citation type="journal article" date="2014" name="Nature">
        <title>An environmental bacterial taxon with a large and distinct metabolic repertoire.</title>
        <authorList>
            <person name="Wilson M.C."/>
            <person name="Mori T."/>
            <person name="Ruckert C."/>
            <person name="Uria A.R."/>
            <person name="Helf M.J."/>
            <person name="Takada K."/>
            <person name="Gernert C."/>
            <person name="Steffens U.A."/>
            <person name="Heycke N."/>
            <person name="Schmitt S."/>
            <person name="Rinke C."/>
            <person name="Helfrich E.J."/>
            <person name="Brachmann A.O."/>
            <person name="Gurgui C."/>
            <person name="Wakimoto T."/>
            <person name="Kracht M."/>
            <person name="Crusemann M."/>
            <person name="Hentschel U."/>
            <person name="Abe I."/>
            <person name="Matsunaga S."/>
            <person name="Kalinowski J."/>
            <person name="Takeyama H."/>
            <person name="Piel J."/>
        </authorList>
    </citation>
    <scope>NUCLEOTIDE SEQUENCE [LARGE SCALE GENOMIC DNA]</scope>
    <source>
        <strain evidence="8">TSY2</strain>
    </source>
</reference>
<organism evidence="7 8">
    <name type="scientific">Candidatus Entotheonella gemina</name>
    <dbReference type="NCBI Taxonomy" id="1429439"/>
    <lineage>
        <taxon>Bacteria</taxon>
        <taxon>Pseudomonadati</taxon>
        <taxon>Nitrospinota/Tectimicrobiota group</taxon>
        <taxon>Candidatus Tectimicrobiota</taxon>
        <taxon>Candidatus Entotheonellia</taxon>
        <taxon>Candidatus Entotheonellales</taxon>
        <taxon>Candidatus Entotheonellaceae</taxon>
        <taxon>Candidatus Entotheonella</taxon>
    </lineage>
</organism>
<evidence type="ECO:0000256" key="4">
    <source>
        <dbReference type="ARBA" id="ARBA00023136"/>
    </source>
</evidence>
<evidence type="ECO:0000313" key="7">
    <source>
        <dbReference type="EMBL" id="ETX06000.1"/>
    </source>
</evidence>
<keyword evidence="4 5" id="KW-0472">Membrane</keyword>
<gene>
    <name evidence="7" type="ORF">ETSY2_19700</name>
</gene>
<proteinExistence type="predicted"/>
<evidence type="ECO:0000259" key="6">
    <source>
        <dbReference type="SMART" id="SM00752"/>
    </source>
</evidence>
<feature type="transmembrane region" description="Helical" evidence="5">
    <location>
        <begin position="321"/>
        <end position="343"/>
    </location>
</feature>
<evidence type="ECO:0000313" key="8">
    <source>
        <dbReference type="Proteomes" id="UP000019140"/>
    </source>
</evidence>
<feature type="transmembrane region" description="Helical" evidence="5">
    <location>
        <begin position="173"/>
        <end position="192"/>
    </location>
</feature>
<evidence type="ECO:0000256" key="5">
    <source>
        <dbReference type="SAM" id="Phobius"/>
    </source>
</evidence>
<sequence>MSYNILKLKLQTLPLWLKRDVPALPLDIFRVLVGILAFAYFLCILREVPDFSAPDGLLDHELLHRIFWYIRLSLFQPGMPAWSFYSVFALACVGALGIIIGYRVKLCAGVLFAIAVSTYRWNFIVMNVDDALMHFSLFWLLLLPVGQTLVWRDWRQEGAACFNRWCGLTVPGTAVRCLLVNVCLVYLIAGLWKLESPFWRDGFALYAILRLPVAYMPDLWQPHHLPILRAMSYLALIVELLLPVLLTSSRGHWLKWIGLCGQVGFHLGIIITLKVPFANLALMATAVLFLRDEIMQRVLRHRPETPTRSYRPRFHRLTSRLAIVVVVVIPFAMTSGLPILGALCTPARAVLWAMGVAQEYKLFDWVDRKNYRVEYDVNIMQTNGQAYKLPSDDLFPSSPHGLLVQTYLYDVYWSPLPDGTRPLVKKSIMTRAAKRFCRRRPMTATASVWANVQRVESANIDLTHSEKRFIMRFRCQQTGTHLTATMMD</sequence>
<dbReference type="InterPro" id="IPR052964">
    <property type="entry name" value="Sporulation_signal_mat"/>
</dbReference>
<evidence type="ECO:0000256" key="3">
    <source>
        <dbReference type="ARBA" id="ARBA00022989"/>
    </source>
</evidence>
<protein>
    <recommendedName>
        <fullName evidence="6">HTTM-like domain-containing protein</fullName>
    </recommendedName>
</protein>
<dbReference type="AlphaFoldDB" id="W4M719"/>
<feature type="transmembrane region" description="Helical" evidence="5">
    <location>
        <begin position="131"/>
        <end position="152"/>
    </location>
</feature>
<dbReference type="HOGENOM" id="CLU_558609_0_0_7"/>
<feature type="transmembrane region" description="Helical" evidence="5">
    <location>
        <begin position="106"/>
        <end position="125"/>
    </location>
</feature>
<dbReference type="GO" id="GO:0012505">
    <property type="term" value="C:endomembrane system"/>
    <property type="evidence" value="ECO:0007669"/>
    <property type="project" value="UniProtKB-SubCell"/>
</dbReference>
<dbReference type="PANTHER" id="PTHR39535:SF2">
    <property type="entry name" value="HTTM DOMAIN-CONTAINING PROTEIN"/>
    <property type="match status" value="1"/>
</dbReference>
<name>W4M719_9BACT</name>
<feature type="domain" description="HTTM-like" evidence="6">
    <location>
        <begin position="18"/>
        <end position="294"/>
    </location>
</feature>
<keyword evidence="2 5" id="KW-0812">Transmembrane</keyword>
<comment type="caution">
    <text evidence="7">The sequence shown here is derived from an EMBL/GenBank/DDBJ whole genome shotgun (WGS) entry which is preliminary data.</text>
</comment>
<keyword evidence="3 5" id="KW-1133">Transmembrane helix</keyword>
<dbReference type="SMART" id="SM00752">
    <property type="entry name" value="HTTM"/>
    <property type="match status" value="1"/>
</dbReference>
<feature type="transmembrane region" description="Helical" evidence="5">
    <location>
        <begin position="21"/>
        <end position="42"/>
    </location>
</feature>
<keyword evidence="8" id="KW-1185">Reference proteome</keyword>
<dbReference type="InterPro" id="IPR011020">
    <property type="entry name" value="HTTM-like"/>
</dbReference>